<organism evidence="2 3">
    <name type="scientific">Exophiala sideris</name>
    <dbReference type="NCBI Taxonomy" id="1016849"/>
    <lineage>
        <taxon>Eukaryota</taxon>
        <taxon>Fungi</taxon>
        <taxon>Dikarya</taxon>
        <taxon>Ascomycota</taxon>
        <taxon>Pezizomycotina</taxon>
        <taxon>Eurotiomycetes</taxon>
        <taxon>Chaetothyriomycetidae</taxon>
        <taxon>Chaetothyriales</taxon>
        <taxon>Herpotrichiellaceae</taxon>
        <taxon>Exophiala</taxon>
    </lineage>
</organism>
<protein>
    <recommendedName>
        <fullName evidence="4">Dihydrodipicolinate synthase</fullName>
    </recommendedName>
</protein>
<dbReference type="PANTHER" id="PTHR12128">
    <property type="entry name" value="DIHYDRODIPICOLINATE SYNTHASE"/>
    <property type="match status" value="1"/>
</dbReference>
<dbReference type="PANTHER" id="PTHR12128:SF52">
    <property type="entry name" value="4-HYDROXY-2-OXOGLUTARATE ALDOLASE, MITOCHONDRIAL-RELATED"/>
    <property type="match status" value="1"/>
</dbReference>
<keyword evidence="3" id="KW-1185">Reference proteome</keyword>
<proteinExistence type="inferred from homology"/>
<gene>
    <name evidence="2" type="ORF">LTR69_010509</name>
</gene>
<keyword evidence="1" id="KW-0456">Lyase</keyword>
<dbReference type="Pfam" id="PF00701">
    <property type="entry name" value="DHDPS"/>
    <property type="match status" value="1"/>
</dbReference>
<dbReference type="PRINTS" id="PR00146">
    <property type="entry name" value="DHPICSNTHASE"/>
</dbReference>
<accession>A0ABR0IX84</accession>
<dbReference type="SUPFAM" id="SSF51569">
    <property type="entry name" value="Aldolase"/>
    <property type="match status" value="1"/>
</dbReference>
<dbReference type="InterPro" id="IPR002220">
    <property type="entry name" value="DapA-like"/>
</dbReference>
<sequence length="328" mass="34835">MNGHRSSRTLKPGINVPMVTFFNPETEDVDVDAVAKHAVRLAKAGLTSITCQGSNGEAVHLTREERKLVTETTRKALDEAGFSDMPIVVGCAAQSVRETVQFCKDAYDAGGDYALILPPSYYKPSYTQASFVEYFQDVATESPIPVVIYNYPGAVAGVDLDSDTIIKLAKHPKIVGCKLTCGNTGKLNRIAHAVNAATPSSSGSGWMCMGGSADFTLQTLIAGGSGIITGLGNVVPKACVKVFNLYAEGKVEEAQKLQAVVARGDWGVIAGGITGTKSALQTFYGYGGYARRPLPKPSKDDVAKYEAALKEVVDLENSFHALSTQCLL</sequence>
<evidence type="ECO:0000313" key="2">
    <source>
        <dbReference type="EMBL" id="KAK5051132.1"/>
    </source>
</evidence>
<evidence type="ECO:0000313" key="3">
    <source>
        <dbReference type="Proteomes" id="UP001345691"/>
    </source>
</evidence>
<comment type="similarity">
    <text evidence="1">Belongs to the DapA family.</text>
</comment>
<dbReference type="Proteomes" id="UP001345691">
    <property type="component" value="Unassembled WGS sequence"/>
</dbReference>
<comment type="caution">
    <text evidence="2">The sequence shown here is derived from an EMBL/GenBank/DDBJ whole genome shotgun (WGS) entry which is preliminary data.</text>
</comment>
<dbReference type="SMART" id="SM01130">
    <property type="entry name" value="DHDPS"/>
    <property type="match status" value="1"/>
</dbReference>
<dbReference type="CDD" id="cd00408">
    <property type="entry name" value="DHDPS-like"/>
    <property type="match status" value="1"/>
</dbReference>
<evidence type="ECO:0008006" key="4">
    <source>
        <dbReference type="Google" id="ProtNLM"/>
    </source>
</evidence>
<dbReference type="InterPro" id="IPR013785">
    <property type="entry name" value="Aldolase_TIM"/>
</dbReference>
<dbReference type="PIRSF" id="PIRSF001365">
    <property type="entry name" value="DHDPS"/>
    <property type="match status" value="1"/>
</dbReference>
<evidence type="ECO:0000256" key="1">
    <source>
        <dbReference type="PIRNR" id="PIRNR001365"/>
    </source>
</evidence>
<name>A0ABR0IX84_9EURO</name>
<dbReference type="Gene3D" id="3.20.20.70">
    <property type="entry name" value="Aldolase class I"/>
    <property type="match status" value="1"/>
</dbReference>
<reference evidence="2 3" key="1">
    <citation type="submission" date="2023-08" db="EMBL/GenBank/DDBJ databases">
        <title>Black Yeasts Isolated from many extreme environments.</title>
        <authorList>
            <person name="Coleine C."/>
            <person name="Stajich J.E."/>
            <person name="Selbmann L."/>
        </authorList>
    </citation>
    <scope>NUCLEOTIDE SEQUENCE [LARGE SCALE GENOMIC DNA]</scope>
    <source>
        <strain evidence="2 3">CCFEE 6328</strain>
    </source>
</reference>
<dbReference type="EMBL" id="JAVRRF010000036">
    <property type="protein sequence ID" value="KAK5051132.1"/>
    <property type="molecule type" value="Genomic_DNA"/>
</dbReference>